<feature type="transmembrane region" description="Helical" evidence="1">
    <location>
        <begin position="962"/>
        <end position="982"/>
    </location>
</feature>
<feature type="transmembrane region" description="Helical" evidence="1">
    <location>
        <begin position="333"/>
        <end position="353"/>
    </location>
</feature>
<keyword evidence="1" id="KW-0812">Transmembrane</keyword>
<dbReference type="SUPFAM" id="SSF82714">
    <property type="entry name" value="Multidrug efflux transporter AcrB TolC docking domain, DN and DC subdomains"/>
    <property type="match status" value="2"/>
</dbReference>
<feature type="transmembrane region" description="Helical" evidence="1">
    <location>
        <begin position="859"/>
        <end position="879"/>
    </location>
</feature>
<feature type="transmembrane region" description="Helical" evidence="1">
    <location>
        <begin position="433"/>
        <end position="452"/>
    </location>
</feature>
<feature type="transmembrane region" description="Helical" evidence="1">
    <location>
        <begin position="464"/>
        <end position="491"/>
    </location>
</feature>
<keyword evidence="1" id="KW-1133">Transmembrane helix</keyword>
<dbReference type="SUPFAM" id="SSF82693">
    <property type="entry name" value="Multidrug efflux transporter AcrB pore domain, PN1, PN2, PC1 and PC2 subdomains"/>
    <property type="match status" value="2"/>
</dbReference>
<dbReference type="InterPro" id="IPR027463">
    <property type="entry name" value="AcrB_DN_DC_subdom"/>
</dbReference>
<feature type="transmembrane region" description="Helical" evidence="1">
    <location>
        <begin position="886"/>
        <end position="906"/>
    </location>
</feature>
<gene>
    <name evidence="2" type="ORF">GCM10023333_11030</name>
</gene>
<dbReference type="PANTHER" id="PTHR32063:SF18">
    <property type="entry name" value="CATION EFFLUX SYSTEM PROTEIN"/>
    <property type="match status" value="1"/>
</dbReference>
<dbReference type="Gene3D" id="3.30.70.1320">
    <property type="entry name" value="Multidrug efflux transporter AcrB pore domain like"/>
    <property type="match status" value="1"/>
</dbReference>
<feature type="transmembrane region" description="Helical" evidence="1">
    <location>
        <begin position="525"/>
        <end position="545"/>
    </location>
</feature>
<keyword evidence="1" id="KW-0472">Membrane</keyword>
<dbReference type="Gene3D" id="1.20.1640.10">
    <property type="entry name" value="Multidrug efflux transporter AcrB transmembrane domain"/>
    <property type="match status" value="2"/>
</dbReference>
<feature type="transmembrane region" description="Helical" evidence="1">
    <location>
        <begin position="360"/>
        <end position="381"/>
    </location>
</feature>
<dbReference type="SUPFAM" id="SSF82866">
    <property type="entry name" value="Multidrug efflux transporter AcrB transmembrane domain"/>
    <property type="match status" value="2"/>
</dbReference>
<dbReference type="Gene3D" id="3.30.70.1430">
    <property type="entry name" value="Multidrug efflux transporter AcrB pore domain"/>
    <property type="match status" value="2"/>
</dbReference>
<feature type="transmembrane region" description="Helical" evidence="1">
    <location>
        <begin position="988"/>
        <end position="1008"/>
    </location>
</feature>
<dbReference type="Pfam" id="PF00873">
    <property type="entry name" value="ACR_tran"/>
    <property type="match status" value="1"/>
</dbReference>
<evidence type="ECO:0000313" key="2">
    <source>
        <dbReference type="EMBL" id="GAA4879043.1"/>
    </source>
</evidence>
<reference evidence="3" key="1">
    <citation type="journal article" date="2019" name="Int. J. Syst. Evol. Microbiol.">
        <title>The Global Catalogue of Microorganisms (GCM) 10K type strain sequencing project: providing services to taxonomists for standard genome sequencing and annotation.</title>
        <authorList>
            <consortium name="The Broad Institute Genomics Platform"/>
            <consortium name="The Broad Institute Genome Sequencing Center for Infectious Disease"/>
            <person name="Wu L."/>
            <person name="Ma J."/>
        </authorList>
    </citation>
    <scope>NUCLEOTIDE SEQUENCE [LARGE SCALE GENOMIC DNA]</scope>
    <source>
        <strain evidence="3">JCM 18401</strain>
    </source>
</reference>
<accession>A0ABP9EH86</accession>
<dbReference type="InterPro" id="IPR001036">
    <property type="entry name" value="Acrflvin-R"/>
</dbReference>
<dbReference type="Gene3D" id="3.30.70.1440">
    <property type="entry name" value="Multidrug efflux transporter AcrB pore domain"/>
    <property type="match status" value="1"/>
</dbReference>
<organism evidence="2 3">
    <name type="scientific">Ferrimonas pelagia</name>
    <dbReference type="NCBI Taxonomy" id="1177826"/>
    <lineage>
        <taxon>Bacteria</taxon>
        <taxon>Pseudomonadati</taxon>
        <taxon>Pseudomonadota</taxon>
        <taxon>Gammaproteobacteria</taxon>
        <taxon>Alteromonadales</taxon>
        <taxon>Ferrimonadaceae</taxon>
        <taxon>Ferrimonas</taxon>
    </lineage>
</organism>
<dbReference type="Proteomes" id="UP001499988">
    <property type="component" value="Unassembled WGS sequence"/>
</dbReference>
<feature type="transmembrane region" description="Helical" evidence="1">
    <location>
        <begin position="12"/>
        <end position="32"/>
    </location>
</feature>
<keyword evidence="3" id="KW-1185">Reference proteome</keyword>
<dbReference type="PRINTS" id="PR00702">
    <property type="entry name" value="ACRIFLAVINRP"/>
</dbReference>
<feature type="transmembrane region" description="Helical" evidence="1">
    <location>
        <begin position="912"/>
        <end position="933"/>
    </location>
</feature>
<dbReference type="EMBL" id="BAABJZ010000015">
    <property type="protein sequence ID" value="GAA4879043.1"/>
    <property type="molecule type" value="Genomic_DNA"/>
</dbReference>
<proteinExistence type="predicted"/>
<dbReference type="PANTHER" id="PTHR32063">
    <property type="match status" value="1"/>
</dbReference>
<protein>
    <submittedName>
        <fullName evidence="2">Efflux RND transporter permease subunit</fullName>
    </submittedName>
</protein>
<comment type="caution">
    <text evidence="2">The sequence shown here is derived from an EMBL/GenBank/DDBJ whole genome shotgun (WGS) entry which is preliminary data.</text>
</comment>
<feature type="transmembrane region" description="Helical" evidence="1">
    <location>
        <begin position="387"/>
        <end position="412"/>
    </location>
</feature>
<evidence type="ECO:0000256" key="1">
    <source>
        <dbReference type="SAM" id="Phobius"/>
    </source>
</evidence>
<sequence>MKITEYSLRNKVISWTLVLLLLVGGIISFNGLGQLEFPEFPMPQAMVNTAYPGASPQQVEEEITLPLERALQRMEQIKHVITISSAGMSQIMVELKEEYGADDQPQIWDELRRKVNDTQSQLPPGSYPSEVNDDFSDVYGILYSITGADFNYRQLEDYAKVLHRELSLVPGVKNVSIAGTVQEQVVIEIAQDKLAALGIDPSWIYGLIQNQNQVSNAGSMLIQGQSVRIHPTGEFLNIQELARLVISLPGSSELIYLGDIAQISTQFEETPFTLYRSNGEKALSLGISFVSGVNVVDVGVAVDARLAELENIRPLGMELTRVIDQPEIVRDSVSTFLISLLMAVAIVIVVLMLTMGLRSGLLMGAILLLTILGTFIGMNFLDIELELISLGALIIALGMLVDNAIVITEGVLVGLKRGQTRLQAIKTVVDQQAMPLLGATVIAILAFAPIGLSQDATGDFMDSLFKVLLISLFLSWVLAITLIPFFCNLIFKEQPAEQADDSDPYQGLLFAIYRATLTKALKHRMIALGLIIASLFGALVGMGQVKEQFFPPSNTPLFFIDVWMREGTDIRQNEANMKSLEQQVRGFDDVLNVTSVLGMGAQRFTLSYAPEMAYSSYSQMIVETDSLATIERILPQIRERLNATHPEFNYKFKLLENGPAPAARIEARFYGPDPDVLRQLGAQAIAAIEQVPGAVDIRNNWREPAPIVRPQLDENAARRSGISKQALDQALLVNFDGMPVGLYRDGSYLMPIIARAPDAQRLNADSLNDLQVWSQERNAYVPISQAVNGFVTEMEDPIIMRRNNKRVLTVLADVAPFADDTPESMRQKLIAGVEAIDLPTGYTFEWGGEFEVSAQANEMVMASVPLGYLTMFLITMLLFGTLRQPLAIWTTVPLSLIGVATGLLLLDLPFTFTALLGLLSLSGMVVKNGIVLVEQINIETAKENNPIQTAIIDAAVSRVRPVSMAALTTMLGMIPLVADAFFQSMAVTIIFGLGFATVLTLIVLPVVYSLMHCIRYDQGGYTA</sequence>
<name>A0ABP9EH86_9GAMM</name>
<dbReference type="RefSeq" id="WP_345334206.1">
    <property type="nucleotide sequence ID" value="NZ_BAABJZ010000015.1"/>
</dbReference>
<dbReference type="Gene3D" id="3.30.2090.10">
    <property type="entry name" value="Multidrug efflux transporter AcrB TolC docking domain, DN and DC subdomains"/>
    <property type="match status" value="2"/>
</dbReference>
<evidence type="ECO:0000313" key="3">
    <source>
        <dbReference type="Proteomes" id="UP001499988"/>
    </source>
</evidence>